<gene>
    <name evidence="8" type="ORF">g.6124</name>
</gene>
<dbReference type="InterPro" id="IPR013057">
    <property type="entry name" value="AA_transpt_TM"/>
</dbReference>
<evidence type="ECO:0000256" key="5">
    <source>
        <dbReference type="SAM" id="MobiDB-lite"/>
    </source>
</evidence>
<feature type="transmembrane region" description="Helical" evidence="6">
    <location>
        <begin position="143"/>
        <end position="163"/>
    </location>
</feature>
<name>A0A1B6DAH0_9HEMI</name>
<dbReference type="PANTHER" id="PTHR22950">
    <property type="entry name" value="AMINO ACID TRANSPORTER"/>
    <property type="match status" value="1"/>
</dbReference>
<dbReference type="EMBL" id="GEDC01014656">
    <property type="protein sequence ID" value="JAS22642.1"/>
    <property type="molecule type" value="Transcribed_RNA"/>
</dbReference>
<feature type="transmembrane region" description="Helical" evidence="6">
    <location>
        <begin position="246"/>
        <end position="266"/>
    </location>
</feature>
<evidence type="ECO:0000256" key="6">
    <source>
        <dbReference type="SAM" id="Phobius"/>
    </source>
</evidence>
<reference evidence="8" key="1">
    <citation type="submission" date="2015-12" db="EMBL/GenBank/DDBJ databases">
        <title>De novo transcriptome assembly of four potential Pierce s Disease insect vectors from Arizona vineyards.</title>
        <authorList>
            <person name="Tassone E.E."/>
        </authorList>
    </citation>
    <scope>NUCLEOTIDE SEQUENCE</scope>
</reference>
<dbReference type="Pfam" id="PF01490">
    <property type="entry name" value="Aa_trans"/>
    <property type="match status" value="1"/>
</dbReference>
<feature type="region of interest" description="Disordered" evidence="5">
    <location>
        <begin position="1"/>
        <end position="20"/>
    </location>
</feature>
<evidence type="ECO:0000256" key="1">
    <source>
        <dbReference type="ARBA" id="ARBA00004141"/>
    </source>
</evidence>
<comment type="subcellular location">
    <subcellularLocation>
        <location evidence="1">Membrane</location>
        <topology evidence="1">Multi-pass membrane protein</topology>
    </subcellularLocation>
</comment>
<feature type="transmembrane region" description="Helical" evidence="6">
    <location>
        <begin position="366"/>
        <end position="383"/>
    </location>
</feature>
<feature type="transmembrane region" description="Helical" evidence="6">
    <location>
        <begin position="80"/>
        <end position="101"/>
    </location>
</feature>
<feature type="transmembrane region" description="Helical" evidence="6">
    <location>
        <begin position="323"/>
        <end position="345"/>
    </location>
</feature>
<evidence type="ECO:0000256" key="2">
    <source>
        <dbReference type="ARBA" id="ARBA00022692"/>
    </source>
</evidence>
<evidence type="ECO:0000313" key="8">
    <source>
        <dbReference type="EMBL" id="JAS22642.1"/>
    </source>
</evidence>
<dbReference type="PANTHER" id="PTHR22950:SF349">
    <property type="entry name" value="AMINO ACID TRANSPORTER TRANSMEMBRANE DOMAIN-CONTAINING PROTEIN"/>
    <property type="match status" value="1"/>
</dbReference>
<keyword evidence="3 6" id="KW-1133">Transmembrane helix</keyword>
<dbReference type="GO" id="GO:0015179">
    <property type="term" value="F:L-amino acid transmembrane transporter activity"/>
    <property type="evidence" value="ECO:0007669"/>
    <property type="project" value="TreeGrafter"/>
</dbReference>
<proteinExistence type="predicted"/>
<feature type="transmembrane region" description="Helical" evidence="6">
    <location>
        <begin position="429"/>
        <end position="455"/>
    </location>
</feature>
<organism evidence="8">
    <name type="scientific">Clastoptera arizonana</name>
    <name type="common">Arizona spittle bug</name>
    <dbReference type="NCBI Taxonomy" id="38151"/>
    <lineage>
        <taxon>Eukaryota</taxon>
        <taxon>Metazoa</taxon>
        <taxon>Ecdysozoa</taxon>
        <taxon>Arthropoda</taxon>
        <taxon>Hexapoda</taxon>
        <taxon>Insecta</taxon>
        <taxon>Pterygota</taxon>
        <taxon>Neoptera</taxon>
        <taxon>Paraneoptera</taxon>
        <taxon>Hemiptera</taxon>
        <taxon>Auchenorrhyncha</taxon>
        <taxon>Cercopoidea</taxon>
        <taxon>Clastopteridae</taxon>
        <taxon>Clastoptera</taxon>
    </lineage>
</organism>
<evidence type="ECO:0000256" key="3">
    <source>
        <dbReference type="ARBA" id="ARBA00022989"/>
    </source>
</evidence>
<dbReference type="GO" id="GO:0005774">
    <property type="term" value="C:vacuolar membrane"/>
    <property type="evidence" value="ECO:0007669"/>
    <property type="project" value="TreeGrafter"/>
</dbReference>
<feature type="domain" description="Amino acid transporter transmembrane" evidence="7">
    <location>
        <begin position="47"/>
        <end position="451"/>
    </location>
</feature>
<accession>A0A1B6DAH0</accession>
<sequence length="457" mass="50929">MLNSNADTSSPLSIKQSSDNISNSNKVLDMELNSNSLKGIENEYPKHPTTYLQTLTHMLKGNIATGVFAMGDAFKNAGLILGPILTIFLGVVAVFNQHILLDCAEYKRKNENLNYVPNFDDTVYYCFERGPFLFKKLAKHCKVTVNICLILASLGFCSVYFVFVSTAVKQVFETLTLIKLDVHLHMVLVLFVILLFSSIRNLKFLAPVSLLATILIFFGIATTLYLSMSDLPPITSRKPIGKLVDIPLFFGTALYCFEGISLVLPLQREMKNPQKFKSPLGVLNLGMIIVTVTLLTTGIVGYLKYGDNVEGSLTLNLPSDDPLSLYVKVSVAIGVLLTYPIMLYVPVILTWPMVERKWGPFKKPLLYHYILRFSLVLSTFFMAEIIPNLGLFISLCGSVTSTTLAFMIPPLIDIAVRWGNDFGFCYWRLFVDIFTLFLGCYGICTGAYTSIVSIFSS</sequence>
<dbReference type="AlphaFoldDB" id="A0A1B6DAH0"/>
<feature type="transmembrane region" description="Helical" evidence="6">
    <location>
        <begin position="389"/>
        <end position="408"/>
    </location>
</feature>
<feature type="transmembrane region" description="Helical" evidence="6">
    <location>
        <begin position="204"/>
        <end position="226"/>
    </location>
</feature>
<keyword evidence="4 6" id="KW-0472">Membrane</keyword>
<keyword evidence="2 6" id="KW-0812">Transmembrane</keyword>
<protein>
    <recommendedName>
        <fullName evidence="7">Amino acid transporter transmembrane domain-containing protein</fullName>
    </recommendedName>
</protein>
<feature type="transmembrane region" description="Helical" evidence="6">
    <location>
        <begin position="278"/>
        <end position="303"/>
    </location>
</feature>
<evidence type="ECO:0000259" key="7">
    <source>
        <dbReference type="Pfam" id="PF01490"/>
    </source>
</evidence>
<feature type="transmembrane region" description="Helical" evidence="6">
    <location>
        <begin position="175"/>
        <end position="197"/>
    </location>
</feature>
<evidence type="ECO:0000256" key="4">
    <source>
        <dbReference type="ARBA" id="ARBA00023136"/>
    </source>
</evidence>